<dbReference type="PROSITE" id="PS50975">
    <property type="entry name" value="ATP_GRASP"/>
    <property type="match status" value="1"/>
</dbReference>
<dbReference type="SUPFAM" id="SSF56059">
    <property type="entry name" value="Glutathione synthetase ATP-binding domain-like"/>
    <property type="match status" value="1"/>
</dbReference>
<feature type="region of interest" description="Disordered" evidence="2">
    <location>
        <begin position="1"/>
        <end position="27"/>
    </location>
</feature>
<name>A0A538U301_UNCEI</name>
<dbReference type="Pfam" id="PF08443">
    <property type="entry name" value="RimK"/>
    <property type="match status" value="1"/>
</dbReference>
<evidence type="ECO:0000256" key="1">
    <source>
        <dbReference type="PROSITE-ProRule" id="PRU00409"/>
    </source>
</evidence>
<dbReference type="Gene3D" id="3.30.1490.20">
    <property type="entry name" value="ATP-grasp fold, A domain"/>
    <property type="match status" value="1"/>
</dbReference>
<dbReference type="GO" id="GO:0046872">
    <property type="term" value="F:metal ion binding"/>
    <property type="evidence" value="ECO:0007669"/>
    <property type="project" value="InterPro"/>
</dbReference>
<evidence type="ECO:0000259" key="3">
    <source>
        <dbReference type="PROSITE" id="PS50975"/>
    </source>
</evidence>
<dbReference type="EMBL" id="VBPB01000238">
    <property type="protein sequence ID" value="TMQ70274.1"/>
    <property type="molecule type" value="Genomic_DNA"/>
</dbReference>
<proteinExistence type="predicted"/>
<organism evidence="4 5">
    <name type="scientific">Eiseniibacteriota bacterium</name>
    <dbReference type="NCBI Taxonomy" id="2212470"/>
    <lineage>
        <taxon>Bacteria</taxon>
        <taxon>Candidatus Eiseniibacteriota</taxon>
    </lineage>
</organism>
<keyword evidence="1" id="KW-0067">ATP-binding</keyword>
<comment type="caution">
    <text evidence="4">The sequence shown here is derived from an EMBL/GenBank/DDBJ whole genome shotgun (WGS) entry which is preliminary data.</text>
</comment>
<protein>
    <submittedName>
        <fullName evidence="4">ATP-grasp domain-containing protein</fullName>
    </submittedName>
</protein>
<dbReference type="Proteomes" id="UP000319771">
    <property type="component" value="Unassembled WGS sequence"/>
</dbReference>
<dbReference type="GO" id="GO:0005737">
    <property type="term" value="C:cytoplasm"/>
    <property type="evidence" value="ECO:0007669"/>
    <property type="project" value="TreeGrafter"/>
</dbReference>
<dbReference type="InterPro" id="IPR013651">
    <property type="entry name" value="ATP-grasp_RimK-type"/>
</dbReference>
<dbReference type="InterPro" id="IPR011761">
    <property type="entry name" value="ATP-grasp"/>
</dbReference>
<evidence type="ECO:0000313" key="4">
    <source>
        <dbReference type="EMBL" id="TMQ70274.1"/>
    </source>
</evidence>
<gene>
    <name evidence="4" type="ORF">E6K81_12995</name>
</gene>
<dbReference type="AlphaFoldDB" id="A0A538U301"/>
<keyword evidence="1" id="KW-0547">Nucleotide-binding</keyword>
<dbReference type="PANTHER" id="PTHR21621">
    <property type="entry name" value="RIBOSOMAL PROTEIN S6 MODIFICATION PROTEIN"/>
    <property type="match status" value="1"/>
</dbReference>
<dbReference type="PANTHER" id="PTHR21621:SF0">
    <property type="entry name" value="BETA-CITRYLGLUTAMATE SYNTHASE B-RELATED"/>
    <property type="match status" value="1"/>
</dbReference>
<evidence type="ECO:0000313" key="5">
    <source>
        <dbReference type="Proteomes" id="UP000319771"/>
    </source>
</evidence>
<feature type="domain" description="ATP-grasp" evidence="3">
    <location>
        <begin position="52"/>
        <end position="104"/>
    </location>
</feature>
<dbReference type="InterPro" id="IPR013815">
    <property type="entry name" value="ATP_grasp_subdomain_1"/>
</dbReference>
<dbReference type="Gene3D" id="3.30.470.20">
    <property type="entry name" value="ATP-grasp fold, B domain"/>
    <property type="match status" value="1"/>
</dbReference>
<accession>A0A538U301</accession>
<dbReference type="GO" id="GO:0016879">
    <property type="term" value="F:ligase activity, forming carbon-nitrogen bonds"/>
    <property type="evidence" value="ECO:0007669"/>
    <property type="project" value="TreeGrafter"/>
</dbReference>
<reference evidence="4 5" key="1">
    <citation type="journal article" date="2019" name="Nat. Microbiol.">
        <title>Mediterranean grassland soil C-N compound turnover is dependent on rainfall and depth, and is mediated by genomically divergent microorganisms.</title>
        <authorList>
            <person name="Diamond S."/>
            <person name="Andeer P.F."/>
            <person name="Li Z."/>
            <person name="Crits-Christoph A."/>
            <person name="Burstein D."/>
            <person name="Anantharaman K."/>
            <person name="Lane K.R."/>
            <person name="Thomas B.C."/>
            <person name="Pan C."/>
            <person name="Northen T.R."/>
            <person name="Banfield J.F."/>
        </authorList>
    </citation>
    <scope>NUCLEOTIDE SEQUENCE [LARGE SCALE GENOMIC DNA]</scope>
    <source>
        <strain evidence="4">WS_11</strain>
    </source>
</reference>
<evidence type="ECO:0000256" key="2">
    <source>
        <dbReference type="SAM" id="MobiDB-lite"/>
    </source>
</evidence>
<feature type="compositionally biased region" description="Basic residues" evidence="2">
    <location>
        <begin position="1"/>
        <end position="26"/>
    </location>
</feature>
<dbReference type="GO" id="GO:0005524">
    <property type="term" value="F:ATP binding"/>
    <property type="evidence" value="ECO:0007669"/>
    <property type="project" value="UniProtKB-UniRule"/>
</dbReference>
<sequence>MGHRGRHPPPGRAAPRRRDRRRRVRPVHPQVQAAILNPYPVSATLRNKITTFQMLQAAGVPSPQTWVALRADDLAPLLREGPLVVKPYRGSGGEGVRVVWDAEELDNFSGEEEPMFAQRYHKPDGLDLKMYCIEGQVFGVQRVWPARTYEEKLGEPFTVPPELRDIALRCGEVFGIDLYGLDIIESLGRPYVVDVSSFPGFKGVPDAALRLADYIFWAAEHAAGEQPSLRRKVGT</sequence>